<sequence length="274" mass="28935">MGTGAGRRSPVEPWHLVRTASTVLAVHAHPDDESLSTGALLADLSARGIRVVVVTATRGEEGEIVPGSVAEDATTPLEEIRGLEVRRALAALGVHTHHLLGEAPALEEGASPRRYRDSGMQWVGEGVAGPSDTAGPTSFTHLPEDQEVADLSALIAHERPDVVLGYDDEGTYGHPDHLRAHTVAAAAARAHGLPFIEVSSDPDPEAEVEGLPFAFREQPGSARALEAALRSYRTQLTVLGPLEEGPGGVQVRHVGGQLQDVPLRTGLRLHEPGE</sequence>
<accession>A0A2U2RMR0</accession>
<gene>
    <name evidence="2" type="ORF">DEO23_08165</name>
</gene>
<evidence type="ECO:0000313" key="3">
    <source>
        <dbReference type="Proteomes" id="UP000245590"/>
    </source>
</evidence>
<dbReference type="InterPro" id="IPR024078">
    <property type="entry name" value="LmbE-like_dom_sf"/>
</dbReference>
<keyword evidence="1" id="KW-0862">Zinc</keyword>
<dbReference type="AlphaFoldDB" id="A0A2U2RMR0"/>
<dbReference type="Proteomes" id="UP000245590">
    <property type="component" value="Unassembled WGS sequence"/>
</dbReference>
<dbReference type="Pfam" id="PF02585">
    <property type="entry name" value="PIG-L"/>
    <property type="match status" value="1"/>
</dbReference>
<dbReference type="PANTHER" id="PTHR12993">
    <property type="entry name" value="N-ACETYLGLUCOSAMINYL-PHOSPHATIDYLINOSITOL DE-N-ACETYLASE-RELATED"/>
    <property type="match status" value="1"/>
</dbReference>
<dbReference type="PANTHER" id="PTHR12993:SF26">
    <property type="entry name" value="1D-MYO-INOSITOL 2-ACETAMIDO-2-DEOXY-ALPHA-D-GLUCOPYRANOSIDE DEACETYLASE"/>
    <property type="match status" value="1"/>
</dbReference>
<dbReference type="OrthoDB" id="158614at2"/>
<dbReference type="InterPro" id="IPR003737">
    <property type="entry name" value="GlcNAc_PI_deacetylase-related"/>
</dbReference>
<organism evidence="2 3">
    <name type="scientific">Brachybacterium endophyticum</name>
    <dbReference type="NCBI Taxonomy" id="2182385"/>
    <lineage>
        <taxon>Bacteria</taxon>
        <taxon>Bacillati</taxon>
        <taxon>Actinomycetota</taxon>
        <taxon>Actinomycetes</taxon>
        <taxon>Micrococcales</taxon>
        <taxon>Dermabacteraceae</taxon>
        <taxon>Brachybacterium</taxon>
    </lineage>
</organism>
<protein>
    <submittedName>
        <fullName evidence="2">GlcNAc-PI de-N-acetylase</fullName>
    </submittedName>
</protein>
<dbReference type="SUPFAM" id="SSF102588">
    <property type="entry name" value="LmbE-like"/>
    <property type="match status" value="1"/>
</dbReference>
<evidence type="ECO:0000256" key="1">
    <source>
        <dbReference type="ARBA" id="ARBA00022833"/>
    </source>
</evidence>
<comment type="caution">
    <text evidence="2">The sequence shown here is derived from an EMBL/GenBank/DDBJ whole genome shotgun (WGS) entry which is preliminary data.</text>
</comment>
<name>A0A2U2RMR0_9MICO</name>
<evidence type="ECO:0000313" key="2">
    <source>
        <dbReference type="EMBL" id="PWH07075.1"/>
    </source>
</evidence>
<dbReference type="GO" id="GO:0016811">
    <property type="term" value="F:hydrolase activity, acting on carbon-nitrogen (but not peptide) bonds, in linear amides"/>
    <property type="evidence" value="ECO:0007669"/>
    <property type="project" value="TreeGrafter"/>
</dbReference>
<dbReference type="EMBL" id="QFKX01000002">
    <property type="protein sequence ID" value="PWH07075.1"/>
    <property type="molecule type" value="Genomic_DNA"/>
</dbReference>
<keyword evidence="3" id="KW-1185">Reference proteome</keyword>
<reference evidence="2 3" key="1">
    <citation type="submission" date="2018-05" db="EMBL/GenBank/DDBJ databases">
        <title>Brachybacterium sp. M1HQ-2T, whole genome shotgun sequence.</title>
        <authorList>
            <person name="Tuo L."/>
        </authorList>
    </citation>
    <scope>NUCLEOTIDE SEQUENCE [LARGE SCALE GENOMIC DNA]</scope>
    <source>
        <strain evidence="2 3">M1HQ-2</strain>
    </source>
</reference>
<dbReference type="GO" id="GO:0016137">
    <property type="term" value="P:glycoside metabolic process"/>
    <property type="evidence" value="ECO:0007669"/>
    <property type="project" value="UniProtKB-ARBA"/>
</dbReference>
<dbReference type="Gene3D" id="3.40.50.10320">
    <property type="entry name" value="LmbE-like"/>
    <property type="match status" value="1"/>
</dbReference>
<proteinExistence type="predicted"/>